<keyword evidence="1" id="KW-0472">Membrane</keyword>
<dbReference type="EMBL" id="FNCN01000018">
    <property type="protein sequence ID" value="SDH57991.1"/>
    <property type="molecule type" value="Genomic_DNA"/>
</dbReference>
<reference evidence="3 4" key="1">
    <citation type="submission" date="2016-10" db="EMBL/GenBank/DDBJ databases">
        <authorList>
            <person name="de Groot N.N."/>
        </authorList>
    </citation>
    <scope>NUCLEOTIDE SEQUENCE [LARGE SCALE GENOMIC DNA]</scope>
    <source>
        <strain evidence="3 4">CPCC 201354</strain>
    </source>
</reference>
<keyword evidence="1" id="KW-1133">Transmembrane helix</keyword>
<feature type="signal peptide" evidence="2">
    <location>
        <begin position="1"/>
        <end position="30"/>
    </location>
</feature>
<keyword evidence="1" id="KW-0812">Transmembrane</keyword>
<proteinExistence type="predicted"/>
<gene>
    <name evidence="3" type="ORF">SAMN05421505_11881</name>
</gene>
<dbReference type="STRING" id="504805.SAMN05421505_11881"/>
<organism evidence="3 4">
    <name type="scientific">Sinosporangium album</name>
    <dbReference type="NCBI Taxonomy" id="504805"/>
    <lineage>
        <taxon>Bacteria</taxon>
        <taxon>Bacillati</taxon>
        <taxon>Actinomycetota</taxon>
        <taxon>Actinomycetes</taxon>
        <taxon>Streptosporangiales</taxon>
        <taxon>Streptosporangiaceae</taxon>
        <taxon>Sinosporangium</taxon>
    </lineage>
</organism>
<dbReference type="SUPFAM" id="SSF103473">
    <property type="entry name" value="MFS general substrate transporter"/>
    <property type="match status" value="1"/>
</dbReference>
<evidence type="ECO:0000313" key="3">
    <source>
        <dbReference type="EMBL" id="SDH57991.1"/>
    </source>
</evidence>
<feature type="chain" id="PRO_5011792888" description="Major facilitator superfamily (MFS) profile domain-containing protein" evidence="2">
    <location>
        <begin position="31"/>
        <end position="98"/>
    </location>
</feature>
<dbReference type="AlphaFoldDB" id="A0A1G8DK81"/>
<protein>
    <recommendedName>
        <fullName evidence="5">Major facilitator superfamily (MFS) profile domain-containing protein</fullName>
    </recommendedName>
</protein>
<keyword evidence="2" id="KW-0732">Signal</keyword>
<keyword evidence="4" id="KW-1185">Reference proteome</keyword>
<evidence type="ECO:0000313" key="4">
    <source>
        <dbReference type="Proteomes" id="UP000198923"/>
    </source>
</evidence>
<name>A0A1G8DK81_9ACTN</name>
<feature type="transmembrane region" description="Helical" evidence="1">
    <location>
        <begin position="40"/>
        <end position="64"/>
    </location>
</feature>
<evidence type="ECO:0008006" key="5">
    <source>
        <dbReference type="Google" id="ProtNLM"/>
    </source>
</evidence>
<evidence type="ECO:0000256" key="1">
    <source>
        <dbReference type="SAM" id="Phobius"/>
    </source>
</evidence>
<dbReference type="InterPro" id="IPR036259">
    <property type="entry name" value="MFS_trans_sf"/>
</dbReference>
<evidence type="ECO:0000256" key="2">
    <source>
        <dbReference type="SAM" id="SignalP"/>
    </source>
</evidence>
<sequence length="98" mass="9985">MMRVMSSSFILCVVAALAAATATPALFSLAAQLAPPERLGLYVAAVAFGVTGAIALGVPAGTWIGGALGWRAGDPVRALGRRGHGGHGGHLGWWARHR</sequence>
<dbReference type="Proteomes" id="UP000198923">
    <property type="component" value="Unassembled WGS sequence"/>
</dbReference>
<accession>A0A1G8DK81</accession>